<evidence type="ECO:0000313" key="4">
    <source>
        <dbReference type="Proteomes" id="UP000503144"/>
    </source>
</evidence>
<dbReference type="KEGG" id="coy:HF329_26225"/>
<name>A0AAE7D9T6_9BACT</name>
<organism evidence="1 3">
    <name type="scientific">Chitinophaga oryzae</name>
    <dbReference type="NCBI Taxonomy" id="2725414"/>
    <lineage>
        <taxon>Bacteria</taxon>
        <taxon>Pseudomonadati</taxon>
        <taxon>Bacteroidota</taxon>
        <taxon>Chitinophagia</taxon>
        <taxon>Chitinophagales</taxon>
        <taxon>Chitinophagaceae</taxon>
        <taxon>Chitinophaga</taxon>
    </lineage>
</organism>
<reference evidence="1" key="2">
    <citation type="submission" date="2020-09" db="EMBL/GenBank/DDBJ databases">
        <authorList>
            <person name="Kittiwongwattana C."/>
        </authorList>
    </citation>
    <scope>NUCLEOTIDE SEQUENCE</scope>
    <source>
        <strain evidence="2">1303</strain>
        <strain evidence="1">1310</strain>
    </source>
</reference>
<accession>A0AAE7D9T6</accession>
<evidence type="ECO:0000313" key="1">
    <source>
        <dbReference type="EMBL" id="QJB34607.1"/>
    </source>
</evidence>
<evidence type="ECO:0000313" key="2">
    <source>
        <dbReference type="EMBL" id="QJB41127.1"/>
    </source>
</evidence>
<dbReference type="AlphaFoldDB" id="A0AAE7D9T6"/>
<keyword evidence="4" id="KW-1185">Reference proteome</keyword>
<proteinExistence type="predicted"/>
<reference evidence="3" key="1">
    <citation type="submission" date="2020-04" db="EMBL/GenBank/DDBJ databases">
        <authorList>
            <person name="Kittiwongwattana C."/>
        </authorList>
    </citation>
    <scope>NUCLEOTIDE SEQUENCE [LARGE SCALE GENOMIC DNA]</scope>
    <source>
        <strain evidence="3">1310</strain>
    </source>
</reference>
<dbReference type="EMBL" id="CP051205">
    <property type="protein sequence ID" value="QJB34607.1"/>
    <property type="molecule type" value="Genomic_DNA"/>
</dbReference>
<sequence length="60" mass="6453">MKKKKPVLNPKLFLNKLTITELTAEEQIKLAGGVTALPRCGTTATQRPTDCTAIPGHTCC</sequence>
<gene>
    <name evidence="2" type="ORF">HF324_26095</name>
    <name evidence="1" type="ORF">HF329_26225</name>
</gene>
<dbReference type="RefSeq" id="WP_168808820.1">
    <property type="nucleotide sequence ID" value="NZ_CP051204.2"/>
</dbReference>
<dbReference type="Proteomes" id="UP000502421">
    <property type="component" value="Chromosome"/>
</dbReference>
<evidence type="ECO:0000313" key="3">
    <source>
        <dbReference type="Proteomes" id="UP000502421"/>
    </source>
</evidence>
<dbReference type="NCBIfam" id="NF038153">
    <property type="entry name" value="lant_leader_L1a"/>
    <property type="match status" value="1"/>
</dbReference>
<protein>
    <submittedName>
        <fullName evidence="1">Class I lanthipeptide</fullName>
    </submittedName>
</protein>
<dbReference type="InterPro" id="IPR058238">
    <property type="entry name" value="Lant_leader_dom"/>
</dbReference>
<dbReference type="EMBL" id="CP051204">
    <property type="protein sequence ID" value="QJB41127.1"/>
    <property type="molecule type" value="Genomic_DNA"/>
</dbReference>
<dbReference type="Proteomes" id="UP000503144">
    <property type="component" value="Chromosome"/>
</dbReference>